<evidence type="ECO:0000313" key="4">
    <source>
        <dbReference type="Ensembl" id="ENSFHEP00000028426.1"/>
    </source>
</evidence>
<name>A0A3Q2QLT3_FUNHE</name>
<dbReference type="InterPro" id="IPR011333">
    <property type="entry name" value="SKP1/BTB/POZ_sf"/>
</dbReference>
<dbReference type="SMART" id="SM00612">
    <property type="entry name" value="Kelch"/>
    <property type="match status" value="6"/>
</dbReference>
<evidence type="ECO:0000259" key="3">
    <source>
        <dbReference type="PROSITE" id="PS50097"/>
    </source>
</evidence>
<dbReference type="Gene3D" id="2.120.10.80">
    <property type="entry name" value="Kelch-type beta propeller"/>
    <property type="match status" value="2"/>
</dbReference>
<dbReference type="SMART" id="SM00225">
    <property type="entry name" value="BTB"/>
    <property type="match status" value="1"/>
</dbReference>
<keyword evidence="5" id="KW-1185">Reference proteome</keyword>
<dbReference type="AlphaFoldDB" id="A0A3Q2QLT3"/>
<proteinExistence type="predicted"/>
<organism evidence="4 5">
    <name type="scientific">Fundulus heteroclitus</name>
    <name type="common">Killifish</name>
    <name type="synonym">Mummichog</name>
    <dbReference type="NCBI Taxonomy" id="8078"/>
    <lineage>
        <taxon>Eukaryota</taxon>
        <taxon>Metazoa</taxon>
        <taxon>Chordata</taxon>
        <taxon>Craniata</taxon>
        <taxon>Vertebrata</taxon>
        <taxon>Euteleostomi</taxon>
        <taxon>Actinopterygii</taxon>
        <taxon>Neopterygii</taxon>
        <taxon>Teleostei</taxon>
        <taxon>Neoteleostei</taxon>
        <taxon>Acanthomorphata</taxon>
        <taxon>Ovalentaria</taxon>
        <taxon>Atherinomorphae</taxon>
        <taxon>Cyprinodontiformes</taxon>
        <taxon>Fundulidae</taxon>
        <taxon>Fundulus</taxon>
    </lineage>
</organism>
<dbReference type="Pfam" id="PF24681">
    <property type="entry name" value="Kelch_KLHDC2_KLHL20_DRC7"/>
    <property type="match status" value="1"/>
</dbReference>
<dbReference type="Gene3D" id="3.30.710.10">
    <property type="entry name" value="Potassium Channel Kv1.1, Chain A"/>
    <property type="match status" value="1"/>
</dbReference>
<dbReference type="InterPro" id="IPR011705">
    <property type="entry name" value="BACK"/>
</dbReference>
<dbReference type="PROSITE" id="PS50097">
    <property type="entry name" value="BTB"/>
    <property type="match status" value="1"/>
</dbReference>
<dbReference type="Proteomes" id="UP000265000">
    <property type="component" value="Unplaced"/>
</dbReference>
<dbReference type="STRING" id="8078.ENSFHEP00000028426"/>
<dbReference type="SUPFAM" id="SSF117281">
    <property type="entry name" value="Kelch motif"/>
    <property type="match status" value="1"/>
</dbReference>
<protein>
    <submittedName>
        <fullName evidence="4">Kelch like family member 10</fullName>
    </submittedName>
</protein>
<dbReference type="SMART" id="SM00875">
    <property type="entry name" value="BACK"/>
    <property type="match status" value="1"/>
</dbReference>
<sequence>MSTASNNVWKEMFLEETLCDAVIRVRDADFKVHRLVLCEPSTYFRALFLSEQSAGQQVYSFPDVSRHVMELILEYAYTSSIVVTEDNVAELLAAAARFGVEGLIKACCDFLQGKLCSKNCINTWKLADHYNFRNLKEAAYLYILQHFEEVVDVCADFLQLSVEQLADLIGKDELNVRKESFVFEAILRWVEVAPEERKGYMPTLLTKVRLLLMPTDYTVDSMCKNHLVRSNIQCMNMVISAMKILRGSALGRPPTPTRLPSHVLLAIGGFEGNHVSDKIELYNVRTDRWKTVHRSKKGLPEFSGYAYLGGNIYCVGGCDGNLYLSSVLRFNLATQTWKEVGTMHKARCYVSVVVFDERIYAMGGCDKFDTFNSVERFNPDTNQWTLIAPMRERRADAGSAVLHGKVYICGGFFLDDVFSSCECYNPETNQWTYIAHMETTRTAAGVITYNDQLYVLGGYDGRRHIADVAAYDPSSKCWRTLTPMLHPCSNFGTVVLEDQLYVVGGFKDDNDQLCSKVERYDGKTKTWHPVQDLGTPRGAVNCFAVERIPHTTAFFS</sequence>
<dbReference type="GeneID" id="105933332"/>
<reference evidence="4" key="1">
    <citation type="submission" date="2025-08" db="UniProtKB">
        <authorList>
            <consortium name="Ensembl"/>
        </authorList>
    </citation>
    <scope>IDENTIFICATION</scope>
</reference>
<dbReference type="GeneTree" id="ENSGT00940000154664"/>
<evidence type="ECO:0000313" key="5">
    <source>
        <dbReference type="Proteomes" id="UP000265000"/>
    </source>
</evidence>
<dbReference type="InterPro" id="IPR017096">
    <property type="entry name" value="BTB-kelch_protein"/>
</dbReference>
<dbReference type="OrthoDB" id="191037at2759"/>
<dbReference type="PANTHER" id="PTHR24412">
    <property type="entry name" value="KELCH PROTEIN"/>
    <property type="match status" value="1"/>
</dbReference>
<dbReference type="FunFam" id="1.25.40.420:FF:000001">
    <property type="entry name" value="Kelch-like family member 12"/>
    <property type="match status" value="1"/>
</dbReference>
<dbReference type="InterPro" id="IPR000210">
    <property type="entry name" value="BTB/POZ_dom"/>
</dbReference>
<dbReference type="Pfam" id="PF01344">
    <property type="entry name" value="Kelch_1"/>
    <property type="match status" value="2"/>
</dbReference>
<dbReference type="Pfam" id="PF07707">
    <property type="entry name" value="BACK"/>
    <property type="match status" value="1"/>
</dbReference>
<accession>A0A3Q2QLT3</accession>
<dbReference type="PANTHER" id="PTHR24412:SF172">
    <property type="entry name" value="KELCH-LIKE PROTEIN 10"/>
    <property type="match status" value="1"/>
</dbReference>
<dbReference type="Pfam" id="PF00651">
    <property type="entry name" value="BTB"/>
    <property type="match status" value="1"/>
</dbReference>
<dbReference type="Gene3D" id="1.25.40.420">
    <property type="match status" value="1"/>
</dbReference>
<feature type="domain" description="BTB" evidence="3">
    <location>
        <begin position="19"/>
        <end position="85"/>
    </location>
</feature>
<dbReference type="InterPro" id="IPR015915">
    <property type="entry name" value="Kelch-typ_b-propeller"/>
</dbReference>
<dbReference type="PIRSF" id="PIRSF037037">
    <property type="entry name" value="Kelch-like_protein_gigaxonin"/>
    <property type="match status" value="1"/>
</dbReference>
<reference evidence="4" key="2">
    <citation type="submission" date="2025-09" db="UniProtKB">
        <authorList>
            <consortium name="Ensembl"/>
        </authorList>
    </citation>
    <scope>IDENTIFICATION</scope>
</reference>
<dbReference type="InterPro" id="IPR006652">
    <property type="entry name" value="Kelch_1"/>
</dbReference>
<dbReference type="Ensembl" id="ENSFHET00000031476.1">
    <property type="protein sequence ID" value="ENSFHEP00000028426.1"/>
    <property type="gene ID" value="ENSFHEG00000012514.1"/>
</dbReference>
<keyword evidence="2" id="KW-0677">Repeat</keyword>
<dbReference type="SUPFAM" id="SSF54695">
    <property type="entry name" value="POZ domain"/>
    <property type="match status" value="1"/>
</dbReference>
<evidence type="ECO:0000256" key="1">
    <source>
        <dbReference type="ARBA" id="ARBA00022441"/>
    </source>
</evidence>
<keyword evidence="1" id="KW-0880">Kelch repeat</keyword>
<evidence type="ECO:0000256" key="2">
    <source>
        <dbReference type="ARBA" id="ARBA00022737"/>
    </source>
</evidence>